<comment type="caution">
    <text evidence="1">The sequence shown here is derived from an EMBL/GenBank/DDBJ whole genome shotgun (WGS) entry which is preliminary data.</text>
</comment>
<proteinExistence type="predicted"/>
<protein>
    <submittedName>
        <fullName evidence="1">Uncharacterized protein</fullName>
    </submittedName>
</protein>
<sequence length="126" mass="14652">MNVSVAGRTQYFFLLEEEEEEEDIETDREKRETNDNMLKYGKTECSMDTLRGALYRVSKKKVGEFERLKTKRTFGGRRETIKGNEERGHMEKQDLDGSVNRFGCTPGRFNRSVGVGSLRYTHIIMT</sequence>
<gene>
    <name evidence="1" type="ORF">RUM43_010686</name>
</gene>
<dbReference type="EMBL" id="JAWJWE010000004">
    <property type="protein sequence ID" value="KAK6637015.1"/>
    <property type="molecule type" value="Genomic_DNA"/>
</dbReference>
<accession>A0AAN8SA12</accession>
<evidence type="ECO:0000313" key="2">
    <source>
        <dbReference type="Proteomes" id="UP001372834"/>
    </source>
</evidence>
<reference evidence="1 2" key="1">
    <citation type="submission" date="2023-10" db="EMBL/GenBank/DDBJ databases">
        <title>Genomes of two closely related lineages of the louse Polyplax serrata with different host specificities.</title>
        <authorList>
            <person name="Martinu J."/>
            <person name="Tarabai H."/>
            <person name="Stefka J."/>
            <person name="Hypsa V."/>
        </authorList>
    </citation>
    <scope>NUCLEOTIDE SEQUENCE [LARGE SCALE GENOMIC DNA]</scope>
    <source>
        <strain evidence="1">HR10_N</strain>
    </source>
</reference>
<evidence type="ECO:0000313" key="1">
    <source>
        <dbReference type="EMBL" id="KAK6637015.1"/>
    </source>
</evidence>
<name>A0AAN8SA12_POLSC</name>
<dbReference type="AlphaFoldDB" id="A0AAN8SA12"/>
<dbReference type="Proteomes" id="UP001372834">
    <property type="component" value="Unassembled WGS sequence"/>
</dbReference>
<organism evidence="1 2">
    <name type="scientific">Polyplax serrata</name>
    <name type="common">Common mouse louse</name>
    <dbReference type="NCBI Taxonomy" id="468196"/>
    <lineage>
        <taxon>Eukaryota</taxon>
        <taxon>Metazoa</taxon>
        <taxon>Ecdysozoa</taxon>
        <taxon>Arthropoda</taxon>
        <taxon>Hexapoda</taxon>
        <taxon>Insecta</taxon>
        <taxon>Pterygota</taxon>
        <taxon>Neoptera</taxon>
        <taxon>Paraneoptera</taxon>
        <taxon>Psocodea</taxon>
        <taxon>Troctomorpha</taxon>
        <taxon>Phthiraptera</taxon>
        <taxon>Anoplura</taxon>
        <taxon>Polyplacidae</taxon>
        <taxon>Polyplax</taxon>
    </lineage>
</organism>